<organism evidence="10 11">
    <name type="scientific">Cladorrhinum samala</name>
    <dbReference type="NCBI Taxonomy" id="585594"/>
    <lineage>
        <taxon>Eukaryota</taxon>
        <taxon>Fungi</taxon>
        <taxon>Dikarya</taxon>
        <taxon>Ascomycota</taxon>
        <taxon>Pezizomycotina</taxon>
        <taxon>Sordariomycetes</taxon>
        <taxon>Sordariomycetidae</taxon>
        <taxon>Sordariales</taxon>
        <taxon>Podosporaceae</taxon>
        <taxon>Cladorrhinum</taxon>
    </lineage>
</organism>
<dbReference type="InterPro" id="IPR011009">
    <property type="entry name" value="Kinase-like_dom_sf"/>
</dbReference>
<dbReference type="Proteomes" id="UP001321749">
    <property type="component" value="Unassembled WGS sequence"/>
</dbReference>
<comment type="caution">
    <text evidence="10">The sequence shown here is derived from an EMBL/GenBank/DDBJ whole genome shotgun (WGS) entry which is preliminary data.</text>
</comment>
<dbReference type="PANTHER" id="PTHR47634:SF9">
    <property type="entry name" value="PROTEIN KINASE DOMAIN-CONTAINING PROTEIN-RELATED"/>
    <property type="match status" value="1"/>
</dbReference>
<evidence type="ECO:0000256" key="7">
    <source>
        <dbReference type="ARBA" id="ARBA00047899"/>
    </source>
</evidence>
<gene>
    <name evidence="10" type="ORF">QBC42DRAFT_237036</name>
</gene>
<keyword evidence="5 10" id="KW-0418">Kinase</keyword>
<feature type="domain" description="Protein kinase" evidence="9">
    <location>
        <begin position="116"/>
        <end position="457"/>
    </location>
</feature>
<dbReference type="EMBL" id="MU865135">
    <property type="protein sequence ID" value="KAK4457123.1"/>
    <property type="molecule type" value="Genomic_DNA"/>
</dbReference>
<dbReference type="PANTHER" id="PTHR47634">
    <property type="entry name" value="PROTEIN KINASE DOMAIN-CONTAINING PROTEIN-RELATED"/>
    <property type="match status" value="1"/>
</dbReference>
<dbReference type="PROSITE" id="PS50011">
    <property type="entry name" value="PROTEIN_KINASE_DOM"/>
    <property type="match status" value="1"/>
</dbReference>
<comment type="catalytic activity">
    <reaction evidence="7">
        <text>L-threonyl-[protein] + ATP = O-phospho-L-threonyl-[protein] + ADP + H(+)</text>
        <dbReference type="Rhea" id="RHEA:46608"/>
        <dbReference type="Rhea" id="RHEA-COMP:11060"/>
        <dbReference type="Rhea" id="RHEA-COMP:11605"/>
        <dbReference type="ChEBI" id="CHEBI:15378"/>
        <dbReference type="ChEBI" id="CHEBI:30013"/>
        <dbReference type="ChEBI" id="CHEBI:30616"/>
        <dbReference type="ChEBI" id="CHEBI:61977"/>
        <dbReference type="ChEBI" id="CHEBI:456216"/>
        <dbReference type="EC" id="2.7.11.1"/>
    </reaction>
</comment>
<evidence type="ECO:0000256" key="4">
    <source>
        <dbReference type="ARBA" id="ARBA00022741"/>
    </source>
</evidence>
<dbReference type="AlphaFoldDB" id="A0AAV9HC49"/>
<accession>A0AAV9HC49</accession>
<evidence type="ECO:0000313" key="11">
    <source>
        <dbReference type="Proteomes" id="UP001321749"/>
    </source>
</evidence>
<keyword evidence="2" id="KW-0723">Serine/threonine-protein kinase</keyword>
<keyword evidence="4" id="KW-0547">Nucleotide-binding</keyword>
<sequence length="466" mass="52964">MRQIPSRFRLPGFVVAASSRTLRLSQFSAFNPRPLFIGLPVAKAFLPPISSSPRSSTTNSNKAKPIATAPLKFPTQGFQLYDPSDKVEEETLPTYDAKAYYPARLGEIIRHGKDQYQLVTKLGYGSSSTVWLCYNLVTKDYKTLKIHVNTLPFNRELEIFQHLDSFKHAEHPGRAFLRALDDSFQIKGPHGTHEVFVFAPLGFSLRRFQKRMPDDQIFDKDLVRMALFQALIGLNYLHDVANVTHTDFHSDNLLMSITDDSIFADVVKAETVTDPSHRKQTEDGVIYSSRDIALGAGEIILCDFGVARIGKEHEGMALPLQYRTPEVLLGSKWGHSVDVWSFALTAWDLIQPAALFRIHSETDMELNTAHHLADMVALLGPPPKEFLRRSMACEKYWDNDGNWKHPVQIPAERAMESLQRALQGEDADAFLDFMRKLLRWIPEERPSTEDLLSDPWVNPWLETEED</sequence>
<dbReference type="Gene3D" id="1.10.510.10">
    <property type="entry name" value="Transferase(Phosphotransferase) domain 1"/>
    <property type="match status" value="1"/>
</dbReference>
<evidence type="ECO:0000256" key="2">
    <source>
        <dbReference type="ARBA" id="ARBA00022527"/>
    </source>
</evidence>
<keyword evidence="6" id="KW-0067">ATP-binding</keyword>
<evidence type="ECO:0000256" key="6">
    <source>
        <dbReference type="ARBA" id="ARBA00022840"/>
    </source>
</evidence>
<dbReference type="InterPro" id="IPR051334">
    <property type="entry name" value="SRPK"/>
</dbReference>
<evidence type="ECO:0000256" key="5">
    <source>
        <dbReference type="ARBA" id="ARBA00022777"/>
    </source>
</evidence>
<keyword evidence="11" id="KW-1185">Reference proteome</keyword>
<name>A0AAV9HC49_9PEZI</name>
<evidence type="ECO:0000259" key="9">
    <source>
        <dbReference type="PROSITE" id="PS50011"/>
    </source>
</evidence>
<keyword evidence="3" id="KW-0808">Transferase</keyword>
<dbReference type="GO" id="GO:0005524">
    <property type="term" value="F:ATP binding"/>
    <property type="evidence" value="ECO:0007669"/>
    <property type="project" value="UniProtKB-KW"/>
</dbReference>
<dbReference type="Gene3D" id="3.30.200.20">
    <property type="entry name" value="Phosphorylase Kinase, domain 1"/>
    <property type="match status" value="1"/>
</dbReference>
<evidence type="ECO:0000313" key="10">
    <source>
        <dbReference type="EMBL" id="KAK4457123.1"/>
    </source>
</evidence>
<dbReference type="GO" id="GO:0000245">
    <property type="term" value="P:spliceosomal complex assembly"/>
    <property type="evidence" value="ECO:0007669"/>
    <property type="project" value="TreeGrafter"/>
</dbReference>
<dbReference type="Pfam" id="PF00069">
    <property type="entry name" value="Pkinase"/>
    <property type="match status" value="1"/>
</dbReference>
<protein>
    <recommendedName>
        <fullName evidence="1">non-specific serine/threonine protein kinase</fullName>
        <ecNumber evidence="1">2.7.11.1</ecNumber>
    </recommendedName>
</protein>
<comment type="catalytic activity">
    <reaction evidence="8">
        <text>L-seryl-[protein] + ATP = O-phospho-L-seryl-[protein] + ADP + H(+)</text>
        <dbReference type="Rhea" id="RHEA:17989"/>
        <dbReference type="Rhea" id="RHEA-COMP:9863"/>
        <dbReference type="Rhea" id="RHEA-COMP:11604"/>
        <dbReference type="ChEBI" id="CHEBI:15378"/>
        <dbReference type="ChEBI" id="CHEBI:29999"/>
        <dbReference type="ChEBI" id="CHEBI:30616"/>
        <dbReference type="ChEBI" id="CHEBI:83421"/>
        <dbReference type="ChEBI" id="CHEBI:456216"/>
        <dbReference type="EC" id="2.7.11.1"/>
    </reaction>
</comment>
<dbReference type="EC" id="2.7.11.1" evidence="1"/>
<dbReference type="GO" id="GO:0004674">
    <property type="term" value="F:protein serine/threonine kinase activity"/>
    <property type="evidence" value="ECO:0007669"/>
    <property type="project" value="UniProtKB-KW"/>
</dbReference>
<dbReference type="GO" id="GO:0005634">
    <property type="term" value="C:nucleus"/>
    <property type="evidence" value="ECO:0007669"/>
    <property type="project" value="TreeGrafter"/>
</dbReference>
<dbReference type="InterPro" id="IPR000719">
    <property type="entry name" value="Prot_kinase_dom"/>
</dbReference>
<evidence type="ECO:0000256" key="1">
    <source>
        <dbReference type="ARBA" id="ARBA00012513"/>
    </source>
</evidence>
<dbReference type="GO" id="GO:0005737">
    <property type="term" value="C:cytoplasm"/>
    <property type="evidence" value="ECO:0007669"/>
    <property type="project" value="TreeGrafter"/>
</dbReference>
<dbReference type="SUPFAM" id="SSF56112">
    <property type="entry name" value="Protein kinase-like (PK-like)"/>
    <property type="match status" value="1"/>
</dbReference>
<dbReference type="GO" id="GO:0050684">
    <property type="term" value="P:regulation of mRNA processing"/>
    <property type="evidence" value="ECO:0007669"/>
    <property type="project" value="TreeGrafter"/>
</dbReference>
<reference evidence="10" key="1">
    <citation type="journal article" date="2023" name="Mol. Phylogenet. Evol.">
        <title>Genome-scale phylogeny and comparative genomics of the fungal order Sordariales.</title>
        <authorList>
            <person name="Hensen N."/>
            <person name="Bonometti L."/>
            <person name="Westerberg I."/>
            <person name="Brannstrom I.O."/>
            <person name="Guillou S."/>
            <person name="Cros-Aarteil S."/>
            <person name="Calhoun S."/>
            <person name="Haridas S."/>
            <person name="Kuo A."/>
            <person name="Mondo S."/>
            <person name="Pangilinan J."/>
            <person name="Riley R."/>
            <person name="LaButti K."/>
            <person name="Andreopoulos B."/>
            <person name="Lipzen A."/>
            <person name="Chen C."/>
            <person name="Yan M."/>
            <person name="Daum C."/>
            <person name="Ng V."/>
            <person name="Clum A."/>
            <person name="Steindorff A."/>
            <person name="Ohm R.A."/>
            <person name="Martin F."/>
            <person name="Silar P."/>
            <person name="Natvig D.O."/>
            <person name="Lalanne C."/>
            <person name="Gautier V."/>
            <person name="Ament-Velasquez S.L."/>
            <person name="Kruys A."/>
            <person name="Hutchinson M.I."/>
            <person name="Powell A.J."/>
            <person name="Barry K."/>
            <person name="Miller A.N."/>
            <person name="Grigoriev I.V."/>
            <person name="Debuchy R."/>
            <person name="Gladieux P."/>
            <person name="Hiltunen Thoren M."/>
            <person name="Johannesson H."/>
        </authorList>
    </citation>
    <scope>NUCLEOTIDE SEQUENCE</scope>
    <source>
        <strain evidence="10">PSN324</strain>
    </source>
</reference>
<proteinExistence type="predicted"/>
<reference evidence="10" key="2">
    <citation type="submission" date="2023-06" db="EMBL/GenBank/DDBJ databases">
        <authorList>
            <consortium name="Lawrence Berkeley National Laboratory"/>
            <person name="Mondo S.J."/>
            <person name="Hensen N."/>
            <person name="Bonometti L."/>
            <person name="Westerberg I."/>
            <person name="Brannstrom I.O."/>
            <person name="Guillou S."/>
            <person name="Cros-Aarteil S."/>
            <person name="Calhoun S."/>
            <person name="Haridas S."/>
            <person name="Kuo A."/>
            <person name="Pangilinan J."/>
            <person name="Riley R."/>
            <person name="Labutti K."/>
            <person name="Andreopoulos B."/>
            <person name="Lipzen A."/>
            <person name="Chen C."/>
            <person name="Yanf M."/>
            <person name="Daum C."/>
            <person name="Ng V."/>
            <person name="Clum A."/>
            <person name="Steindorff A."/>
            <person name="Ohm R."/>
            <person name="Martin F."/>
            <person name="Silar P."/>
            <person name="Natvig D."/>
            <person name="Lalanne C."/>
            <person name="Gautier V."/>
            <person name="Ament-Velasquez S.L."/>
            <person name="Kruys A."/>
            <person name="Hutchinson M.I."/>
            <person name="Powell A.J."/>
            <person name="Barry K."/>
            <person name="Miller A.N."/>
            <person name="Grigoriev I.V."/>
            <person name="Debuchy R."/>
            <person name="Gladieux P."/>
            <person name="Thoren M.H."/>
            <person name="Johannesson H."/>
        </authorList>
    </citation>
    <scope>NUCLEOTIDE SEQUENCE</scope>
    <source>
        <strain evidence="10">PSN324</strain>
    </source>
</reference>
<evidence type="ECO:0000256" key="8">
    <source>
        <dbReference type="ARBA" id="ARBA00048679"/>
    </source>
</evidence>
<evidence type="ECO:0000256" key="3">
    <source>
        <dbReference type="ARBA" id="ARBA00022679"/>
    </source>
</evidence>